<dbReference type="Gene3D" id="2.60.200.20">
    <property type="match status" value="1"/>
</dbReference>
<feature type="compositionally biased region" description="Basic and acidic residues" evidence="1">
    <location>
        <begin position="413"/>
        <end position="423"/>
    </location>
</feature>
<feature type="compositionally biased region" description="Basic and acidic residues" evidence="1">
    <location>
        <begin position="362"/>
        <end position="376"/>
    </location>
</feature>
<dbReference type="AlphaFoldDB" id="W9QXH1"/>
<dbReference type="CDD" id="cd22691">
    <property type="entry name" value="FHA_PS1-like"/>
    <property type="match status" value="1"/>
</dbReference>
<feature type="region of interest" description="Disordered" evidence="1">
    <location>
        <begin position="344"/>
        <end position="423"/>
    </location>
</feature>
<organism evidence="3 4">
    <name type="scientific">Morus notabilis</name>
    <dbReference type="NCBI Taxonomy" id="981085"/>
    <lineage>
        <taxon>Eukaryota</taxon>
        <taxon>Viridiplantae</taxon>
        <taxon>Streptophyta</taxon>
        <taxon>Embryophyta</taxon>
        <taxon>Tracheophyta</taxon>
        <taxon>Spermatophyta</taxon>
        <taxon>Magnoliopsida</taxon>
        <taxon>eudicotyledons</taxon>
        <taxon>Gunneridae</taxon>
        <taxon>Pentapetalae</taxon>
        <taxon>rosids</taxon>
        <taxon>fabids</taxon>
        <taxon>Rosales</taxon>
        <taxon>Moraceae</taxon>
        <taxon>Moreae</taxon>
        <taxon>Morus</taxon>
    </lineage>
</organism>
<dbReference type="EMBL" id="KE344346">
    <property type="protein sequence ID" value="EXB57391.1"/>
    <property type="molecule type" value="Genomic_DNA"/>
</dbReference>
<feature type="domain" description="FHA" evidence="2">
    <location>
        <begin position="50"/>
        <end position="101"/>
    </location>
</feature>
<dbReference type="SUPFAM" id="SSF49879">
    <property type="entry name" value="SMAD/FHA domain"/>
    <property type="match status" value="1"/>
</dbReference>
<sequence>MATVCEHSHKLIDEEPKIPVLTVLKNGAILKNIFIVNNCDPDQLDREQILIVGRHPDCNIILTHPSISRSHLQILSNPSSHKLFVIDLSSVHGTWVSEKKIDPWARVELREGDSFRIGGSSRIYKLHWIPLSQAYDFESHYVSASDAPLTEEIEEEVSTEACQEIENEPVEEEENIENKEMIAQEEECEGNNSLFMENKEIQSLDLVVEGMSSLFAEESLGITVKKEIPSAPPMPENPMDSLFDNNDKCVEISLKDVDQQNEISRRYEGPFGTELGHFSLPLEGVILDTGCEESCKENQSLEPSIVTEFGCERECSEWEISVVNEEKCDLDAALALEETENQSLFTEDFGQTDKSPSLVREVGGESRETENQHDDPEALYALESSSQKGKQENSEASYDEVPPASERLEESEDQKLCQEDHEQKDVSIQDCTPCIKESVNSSFLAEEAVLEISDDRENQTPPSLCTIATLPQLETIGGSPIRSENTPGFGSIWSRRGKPANVIKLRTGRSKGETMVDDVDSEYEQHNQENIEDKPISKEVFSCLNGEEEEIFTPDKENFTPNTLLEKSLQKKGKLASVSLLRTGKSRVKSMLASADSENEKHNQEATSDELISKEINSCLDVEEEEIFTPDKENFTPNTLLVKSLKKKGKLASLNQLQTGKSRIESVLASAGSEGEQHNHENIEGKLISKEIFPCLKSDEEIFTPDKENVTPNTLLLKSLKKKGLTFSPNMHPEENLIASSKKENQTLRVLQELKPLRQPLSESQVGLERELMVNKRRQERVPFQSLVVNCVGKTISDTLGPLSASKSSSSVNCTQNLDVVTHPLSRKPIRKVKRSWTVVADTTTLLNKGSRKSLQLLQGLRGTRLIIPRMVIRELDCLKRRGSLFRRKTEACLVLEWIEQCMVEKPWWIHVQSSAEDLRLTAPTPPASPRSPFSQGSGGIFYGTTTSSLPFLSHRSSMEIASPTTEDHILECSLLCRKTMSDGQLVLLSDDVTLKIKAMAEGLICETVQEFRESLMNPFSERFLWVDSSPRGQTWSVMDDVVLREKYSRFPMKSLKGESAKGLKLILLHNSHYGQRTPIS</sequence>
<accession>W9QXH1</accession>
<evidence type="ECO:0000313" key="3">
    <source>
        <dbReference type="EMBL" id="EXB57391.1"/>
    </source>
</evidence>
<dbReference type="InterPro" id="IPR002716">
    <property type="entry name" value="PIN_dom"/>
</dbReference>
<dbReference type="GO" id="GO:0031965">
    <property type="term" value="C:nuclear membrane"/>
    <property type="evidence" value="ECO:0007669"/>
    <property type="project" value="TreeGrafter"/>
</dbReference>
<dbReference type="PANTHER" id="PTHR22593">
    <property type="entry name" value="TRANSMEMBRANE PROTEIN 18"/>
    <property type="match status" value="1"/>
</dbReference>
<dbReference type="Proteomes" id="UP000030645">
    <property type="component" value="Unassembled WGS sequence"/>
</dbReference>
<evidence type="ECO:0000313" key="4">
    <source>
        <dbReference type="Proteomes" id="UP000030645"/>
    </source>
</evidence>
<dbReference type="eggNOG" id="KOG1881">
    <property type="taxonomic scope" value="Eukaryota"/>
</dbReference>
<dbReference type="Pfam" id="PF13638">
    <property type="entry name" value="PIN_4"/>
    <property type="match status" value="1"/>
</dbReference>
<dbReference type="PROSITE" id="PS50006">
    <property type="entry name" value="FHA_DOMAIN"/>
    <property type="match status" value="1"/>
</dbReference>
<evidence type="ECO:0000256" key="1">
    <source>
        <dbReference type="SAM" id="MobiDB-lite"/>
    </source>
</evidence>
<proteinExistence type="predicted"/>
<reference evidence="4" key="1">
    <citation type="submission" date="2013-01" db="EMBL/GenBank/DDBJ databases">
        <title>Draft Genome Sequence of a Mulberry Tree, Morus notabilis C.K. Schneid.</title>
        <authorList>
            <person name="He N."/>
            <person name="Zhao S."/>
        </authorList>
    </citation>
    <scope>NUCLEOTIDE SEQUENCE</scope>
</reference>
<dbReference type="InterPro" id="IPR000253">
    <property type="entry name" value="FHA_dom"/>
</dbReference>
<dbReference type="Pfam" id="PF00498">
    <property type="entry name" value="FHA"/>
    <property type="match status" value="1"/>
</dbReference>
<dbReference type="STRING" id="981085.W9QXH1"/>
<name>W9QXH1_9ROSA</name>
<keyword evidence="4" id="KW-1185">Reference proteome</keyword>
<gene>
    <name evidence="3" type="ORF">L484_016444</name>
</gene>
<dbReference type="InterPro" id="IPR008984">
    <property type="entry name" value="SMAD_FHA_dom_sf"/>
</dbReference>
<protein>
    <submittedName>
        <fullName evidence="3">Nuclear inhibitor of protein phosphatase 1</fullName>
    </submittedName>
</protein>
<dbReference type="PANTHER" id="PTHR22593:SF8">
    <property type="entry name" value="FHA DOMAIN-CONTAINING PROTEIN PS1"/>
    <property type="match status" value="1"/>
</dbReference>
<dbReference type="SMART" id="SM00240">
    <property type="entry name" value="FHA"/>
    <property type="match status" value="1"/>
</dbReference>
<evidence type="ECO:0000259" key="2">
    <source>
        <dbReference type="PROSITE" id="PS50006"/>
    </source>
</evidence>
<dbReference type="Gene3D" id="3.40.50.1010">
    <property type="entry name" value="5'-nuclease"/>
    <property type="match status" value="1"/>
</dbReference>